<feature type="active site" evidence="5">
    <location>
        <position position="104"/>
    </location>
</feature>
<dbReference type="GO" id="GO:0008311">
    <property type="term" value="F:double-stranded DNA 3'-5' DNA exonuclease activity"/>
    <property type="evidence" value="ECO:0007669"/>
    <property type="project" value="InterPro"/>
</dbReference>
<gene>
    <name evidence="10" type="ORF">BECKFM1743A_GA0114220_102203</name>
    <name evidence="12" type="ORF">BECKFM1743B_GA0114221_102582</name>
    <name evidence="11" type="ORF">BECKFM1743C_GA0114222_102494</name>
</gene>
<dbReference type="InterPro" id="IPR037493">
    <property type="entry name" value="ExoIII-like"/>
</dbReference>
<dbReference type="AlphaFoldDB" id="A0A450W7F8"/>
<evidence type="ECO:0000256" key="7">
    <source>
        <dbReference type="PIRSR" id="PIRSR604808-3"/>
    </source>
</evidence>
<evidence type="ECO:0000256" key="4">
    <source>
        <dbReference type="ARBA" id="ARBA00022842"/>
    </source>
</evidence>
<feature type="region of interest" description="Disordered" evidence="8">
    <location>
        <begin position="244"/>
        <end position="265"/>
    </location>
</feature>
<keyword evidence="2 6" id="KW-0479">Metal-binding</keyword>
<feature type="site" description="Interaction with DNA substrate" evidence="7">
    <location>
        <position position="251"/>
    </location>
</feature>
<dbReference type="SUPFAM" id="SSF56219">
    <property type="entry name" value="DNase I-like"/>
    <property type="match status" value="1"/>
</dbReference>
<dbReference type="InterPro" id="IPR005135">
    <property type="entry name" value="Endo/exonuclease/phosphatase"/>
</dbReference>
<dbReference type="CDD" id="cd09086">
    <property type="entry name" value="ExoIII-like_AP-endo"/>
    <property type="match status" value="1"/>
</dbReference>
<feature type="active site" description="Proton donor/acceptor" evidence="5">
    <location>
        <position position="145"/>
    </location>
</feature>
<evidence type="ECO:0000259" key="9">
    <source>
        <dbReference type="Pfam" id="PF03372"/>
    </source>
</evidence>
<dbReference type="PANTHER" id="PTHR43250:SF2">
    <property type="entry name" value="EXODEOXYRIBONUCLEASE III"/>
    <property type="match status" value="1"/>
</dbReference>
<feature type="binding site" evidence="6">
    <location>
        <position position="7"/>
    </location>
    <ligand>
        <name>Mg(2+)</name>
        <dbReference type="ChEBI" id="CHEBI:18420"/>
        <label>1</label>
    </ligand>
</feature>
<evidence type="ECO:0000256" key="5">
    <source>
        <dbReference type="PIRSR" id="PIRSR604808-1"/>
    </source>
</evidence>
<evidence type="ECO:0000313" key="11">
    <source>
        <dbReference type="EMBL" id="VFJ59584.1"/>
    </source>
</evidence>
<dbReference type="Gene3D" id="3.60.10.10">
    <property type="entry name" value="Endonuclease/exonuclease/phosphatase"/>
    <property type="match status" value="1"/>
</dbReference>
<keyword evidence="3" id="KW-0378">Hydrolase</keyword>
<dbReference type="Pfam" id="PF03372">
    <property type="entry name" value="Exo_endo_phos"/>
    <property type="match status" value="1"/>
</dbReference>
<dbReference type="InterPro" id="IPR036691">
    <property type="entry name" value="Endo/exonu/phosph_ase_sf"/>
</dbReference>
<feature type="active site" description="Proton acceptor" evidence="5">
    <location>
        <position position="251"/>
    </location>
</feature>
<dbReference type="GO" id="GO:0006281">
    <property type="term" value="P:DNA repair"/>
    <property type="evidence" value="ECO:0007669"/>
    <property type="project" value="InterPro"/>
</dbReference>
<dbReference type="NCBIfam" id="TIGR00195">
    <property type="entry name" value="exoDNase_III"/>
    <property type="match status" value="1"/>
</dbReference>
<reference evidence="12" key="1">
    <citation type="submission" date="2019-02" db="EMBL/GenBank/DDBJ databases">
        <authorList>
            <person name="Gruber-Vodicka R. H."/>
            <person name="Seah K. B. B."/>
        </authorList>
    </citation>
    <scope>NUCLEOTIDE SEQUENCE</scope>
    <source>
        <strain evidence="10">BECK_BZ163</strain>
        <strain evidence="12">BECK_BZ164</strain>
        <strain evidence="11">BECK_BZ165</strain>
    </source>
</reference>
<protein>
    <submittedName>
        <fullName evidence="12">Exodeoxyribonuclease-3</fullName>
    </submittedName>
</protein>
<dbReference type="EMBL" id="CAADFA010000249">
    <property type="protein sequence ID" value="VFJ59584.1"/>
    <property type="molecule type" value="Genomic_DNA"/>
</dbReference>
<evidence type="ECO:0000313" key="12">
    <source>
        <dbReference type="EMBL" id="VFK12851.1"/>
    </source>
</evidence>
<dbReference type="EMBL" id="CAADEZ010000220">
    <property type="protein sequence ID" value="VFJ58630.1"/>
    <property type="molecule type" value="Genomic_DNA"/>
</dbReference>
<feature type="binding site" evidence="6">
    <location>
        <position position="251"/>
    </location>
    <ligand>
        <name>Mg(2+)</name>
        <dbReference type="ChEBI" id="CHEBI:18420"/>
        <label>1</label>
    </ligand>
</feature>
<feature type="binding site" evidence="6">
    <location>
        <position position="147"/>
    </location>
    <ligand>
        <name>Mg(2+)</name>
        <dbReference type="ChEBI" id="CHEBI:18420"/>
        <label>1</label>
    </ligand>
</feature>
<feature type="binding site" evidence="6">
    <location>
        <position position="34"/>
    </location>
    <ligand>
        <name>Mg(2+)</name>
        <dbReference type="ChEBI" id="CHEBI:18420"/>
        <label>1</label>
    </ligand>
</feature>
<evidence type="ECO:0000256" key="6">
    <source>
        <dbReference type="PIRSR" id="PIRSR604808-2"/>
    </source>
</evidence>
<evidence type="ECO:0000256" key="2">
    <source>
        <dbReference type="ARBA" id="ARBA00022723"/>
    </source>
</evidence>
<keyword evidence="6" id="KW-0464">Manganese</keyword>
<keyword evidence="4 6" id="KW-0460">Magnesium</keyword>
<dbReference type="PROSITE" id="PS51435">
    <property type="entry name" value="AP_NUCLEASE_F1_4"/>
    <property type="match status" value="1"/>
</dbReference>
<comment type="cofactor">
    <cofactor evidence="6">
        <name>Mg(2+)</name>
        <dbReference type="ChEBI" id="CHEBI:18420"/>
    </cofactor>
    <cofactor evidence="6">
        <name>Mn(2+)</name>
        <dbReference type="ChEBI" id="CHEBI:29035"/>
    </cofactor>
    <text evidence="6">Probably binds two magnesium or manganese ions per subunit.</text>
</comment>
<accession>A0A450W7F8</accession>
<name>A0A450W7F8_9GAMM</name>
<organism evidence="12">
    <name type="scientific">Candidatus Kentrum sp. FM</name>
    <dbReference type="NCBI Taxonomy" id="2126340"/>
    <lineage>
        <taxon>Bacteria</taxon>
        <taxon>Pseudomonadati</taxon>
        <taxon>Pseudomonadota</taxon>
        <taxon>Gammaproteobacteria</taxon>
        <taxon>Candidatus Kentrum</taxon>
    </lineage>
</organism>
<feature type="binding site" evidence="6">
    <location>
        <position position="250"/>
    </location>
    <ligand>
        <name>Mg(2+)</name>
        <dbReference type="ChEBI" id="CHEBI:18420"/>
        <label>1</label>
    </ligand>
</feature>
<feature type="binding site" evidence="6">
    <location>
        <position position="145"/>
    </location>
    <ligand>
        <name>Mg(2+)</name>
        <dbReference type="ChEBI" id="CHEBI:18420"/>
        <label>1</label>
    </ligand>
</feature>
<evidence type="ECO:0000256" key="8">
    <source>
        <dbReference type="SAM" id="MobiDB-lite"/>
    </source>
</evidence>
<dbReference type="PANTHER" id="PTHR43250">
    <property type="entry name" value="EXODEOXYRIBONUCLEASE III"/>
    <property type="match status" value="1"/>
</dbReference>
<evidence type="ECO:0000313" key="10">
    <source>
        <dbReference type="EMBL" id="VFJ58630.1"/>
    </source>
</evidence>
<proteinExistence type="inferred from homology"/>
<comment type="similarity">
    <text evidence="1">Belongs to the DNA repair enzymes AP/ExoA family.</text>
</comment>
<feature type="site" description="Transition state stabilizer" evidence="7">
    <location>
        <position position="147"/>
    </location>
</feature>
<dbReference type="InterPro" id="IPR004808">
    <property type="entry name" value="AP_endonuc_1"/>
</dbReference>
<sequence length="265" mass="29969">MRIATWNINGLRARREYLLRWLAERQPDVAGLQELKMTDEAFPFDAFEEIGYRVVTHGQKAWNGVAILSRRPMEVTRVGLPGQEALGARLVSARVGRLSFTTIYVPNGKDLAHEDFPRKLAWLDTLAQYLQEHLHPRDAAIVCGDFNLCPAALDSWRGEAAQGQIFHTDEERGRFQRLLAPPCALVDLYRERFPDTQAFSWWDYRGGSFPKGQGLRLDFLLATPALAAHLDSVTIDREYRKKKDGLTPSDHAPVVAEFSIPDDPG</sequence>
<feature type="domain" description="Endonuclease/exonuclease/phosphatase" evidence="9">
    <location>
        <begin position="4"/>
        <end position="251"/>
    </location>
</feature>
<evidence type="ECO:0000256" key="3">
    <source>
        <dbReference type="ARBA" id="ARBA00022801"/>
    </source>
</evidence>
<dbReference type="NCBIfam" id="TIGR00633">
    <property type="entry name" value="xth"/>
    <property type="match status" value="1"/>
</dbReference>
<evidence type="ECO:0000256" key="1">
    <source>
        <dbReference type="ARBA" id="ARBA00007092"/>
    </source>
</evidence>
<dbReference type="EMBL" id="CAADFL010000258">
    <property type="protein sequence ID" value="VFK12851.1"/>
    <property type="molecule type" value="Genomic_DNA"/>
</dbReference>
<feature type="site" description="Important for catalytic activity" evidence="7">
    <location>
        <position position="218"/>
    </location>
</feature>
<dbReference type="GO" id="GO:0046872">
    <property type="term" value="F:metal ion binding"/>
    <property type="evidence" value="ECO:0007669"/>
    <property type="project" value="UniProtKB-KW"/>
</dbReference>